<proteinExistence type="predicted"/>
<sequence>MAGPTNTAAAQKVNTGGAELKSLAEKGSFAVNEAGFQAYLKACNFFLDGYDKMTHDLHTLASAAQMGSSTYAQAVADFNVKVANGDPQSLLPNLDLMHKGVQQALEALTIARKNYRETEDAHSVSFAELNKELNEQ</sequence>
<organism evidence="1 2">
    <name type="scientific">Amycolatopsis saalfeldensis</name>
    <dbReference type="NCBI Taxonomy" id="394193"/>
    <lineage>
        <taxon>Bacteria</taxon>
        <taxon>Bacillati</taxon>
        <taxon>Actinomycetota</taxon>
        <taxon>Actinomycetes</taxon>
        <taxon>Pseudonocardiales</taxon>
        <taxon>Pseudonocardiaceae</taxon>
        <taxon>Amycolatopsis</taxon>
    </lineage>
</organism>
<dbReference type="EMBL" id="FOEF01000017">
    <property type="protein sequence ID" value="SEP51744.1"/>
    <property type="molecule type" value="Genomic_DNA"/>
</dbReference>
<evidence type="ECO:0000313" key="1">
    <source>
        <dbReference type="EMBL" id="SEP51744.1"/>
    </source>
</evidence>
<gene>
    <name evidence="1" type="ORF">SAMN04489732_11762</name>
</gene>
<dbReference type="RefSeq" id="WP_177231629.1">
    <property type="nucleotide sequence ID" value="NZ_FOEF01000017.1"/>
</dbReference>
<accession>A0A1H8YHQ7</accession>
<dbReference type="Proteomes" id="UP000198582">
    <property type="component" value="Unassembled WGS sequence"/>
</dbReference>
<dbReference type="STRING" id="394193.SAMN04489732_11762"/>
<name>A0A1H8YHQ7_9PSEU</name>
<keyword evidence="2" id="KW-1185">Reference proteome</keyword>
<dbReference type="AlphaFoldDB" id="A0A1H8YHQ7"/>
<evidence type="ECO:0000313" key="2">
    <source>
        <dbReference type="Proteomes" id="UP000198582"/>
    </source>
</evidence>
<evidence type="ECO:0008006" key="3">
    <source>
        <dbReference type="Google" id="ProtNLM"/>
    </source>
</evidence>
<reference evidence="1 2" key="1">
    <citation type="submission" date="2016-10" db="EMBL/GenBank/DDBJ databases">
        <authorList>
            <person name="de Groot N.N."/>
        </authorList>
    </citation>
    <scope>NUCLEOTIDE SEQUENCE [LARGE SCALE GENOMIC DNA]</scope>
    <source>
        <strain evidence="1 2">DSM 44993</strain>
    </source>
</reference>
<protein>
    <recommendedName>
        <fullName evidence="3">Excreted virulence factor EspC, type VII ESX diderm</fullName>
    </recommendedName>
</protein>